<dbReference type="STRING" id="546364.SAMN04489730_8259"/>
<feature type="transmembrane region" description="Helical" evidence="1">
    <location>
        <begin position="6"/>
        <end position="29"/>
    </location>
</feature>
<proteinExistence type="predicted"/>
<keyword evidence="1" id="KW-1133">Transmembrane helix</keyword>
<accession>A0A1K1T7A6</accession>
<keyword evidence="1" id="KW-0472">Membrane</keyword>
<organism evidence="2 3">
    <name type="scientific">Amycolatopsis australiensis</name>
    <dbReference type="NCBI Taxonomy" id="546364"/>
    <lineage>
        <taxon>Bacteria</taxon>
        <taxon>Bacillati</taxon>
        <taxon>Actinomycetota</taxon>
        <taxon>Actinomycetes</taxon>
        <taxon>Pseudonocardiales</taxon>
        <taxon>Pseudonocardiaceae</taxon>
        <taxon>Amycolatopsis</taxon>
    </lineage>
</organism>
<gene>
    <name evidence="2" type="ORF">SAMN04489730_8259</name>
</gene>
<dbReference type="AlphaFoldDB" id="A0A1K1T7A6"/>
<dbReference type="Proteomes" id="UP000182740">
    <property type="component" value="Unassembled WGS sequence"/>
</dbReference>
<evidence type="ECO:0000256" key="1">
    <source>
        <dbReference type="SAM" id="Phobius"/>
    </source>
</evidence>
<keyword evidence="3" id="KW-1185">Reference proteome</keyword>
<name>A0A1K1T7A6_9PSEU</name>
<sequence length="30" mass="3157">MGWRDGNWLISTAAAVVPVALFAAGLVTLR</sequence>
<evidence type="ECO:0000313" key="2">
    <source>
        <dbReference type="EMBL" id="SFW91917.1"/>
    </source>
</evidence>
<reference evidence="3" key="1">
    <citation type="submission" date="2016-11" db="EMBL/GenBank/DDBJ databases">
        <authorList>
            <person name="Varghese N."/>
            <person name="Submissions S."/>
        </authorList>
    </citation>
    <scope>NUCLEOTIDE SEQUENCE [LARGE SCALE GENOMIC DNA]</scope>
    <source>
        <strain evidence="3">DSM 44671</strain>
    </source>
</reference>
<protein>
    <submittedName>
        <fullName evidence="2">Uncharacterized protein</fullName>
    </submittedName>
</protein>
<dbReference type="EMBL" id="FPJG01000006">
    <property type="protein sequence ID" value="SFW91917.1"/>
    <property type="molecule type" value="Genomic_DNA"/>
</dbReference>
<keyword evidence="1" id="KW-0812">Transmembrane</keyword>
<evidence type="ECO:0000313" key="3">
    <source>
        <dbReference type="Proteomes" id="UP000182740"/>
    </source>
</evidence>